<protein>
    <submittedName>
        <fullName evidence="2">Uncharacterized protein</fullName>
    </submittedName>
</protein>
<gene>
    <name evidence="2" type="ORF">PTSG_03945</name>
</gene>
<organism evidence="3">
    <name type="scientific">Salpingoeca rosetta (strain ATCC 50818 / BSB-021)</name>
    <dbReference type="NCBI Taxonomy" id="946362"/>
    <lineage>
        <taxon>Eukaryota</taxon>
        <taxon>Choanoflagellata</taxon>
        <taxon>Craspedida</taxon>
        <taxon>Salpingoecidae</taxon>
        <taxon>Salpingoeca</taxon>
    </lineage>
</organism>
<dbReference type="RefSeq" id="XP_004994841.1">
    <property type="nucleotide sequence ID" value="XM_004994784.1"/>
</dbReference>
<evidence type="ECO:0000313" key="2">
    <source>
        <dbReference type="EMBL" id="EGD83337.1"/>
    </source>
</evidence>
<feature type="compositionally biased region" description="Acidic residues" evidence="1">
    <location>
        <begin position="169"/>
        <end position="189"/>
    </location>
</feature>
<proteinExistence type="predicted"/>
<feature type="region of interest" description="Disordered" evidence="1">
    <location>
        <begin position="165"/>
        <end position="190"/>
    </location>
</feature>
<feature type="region of interest" description="Disordered" evidence="1">
    <location>
        <begin position="111"/>
        <end position="135"/>
    </location>
</feature>
<feature type="compositionally biased region" description="Acidic residues" evidence="1">
    <location>
        <begin position="115"/>
        <end position="124"/>
    </location>
</feature>
<evidence type="ECO:0000313" key="3">
    <source>
        <dbReference type="Proteomes" id="UP000007799"/>
    </source>
</evidence>
<reference evidence="2" key="1">
    <citation type="submission" date="2009-08" db="EMBL/GenBank/DDBJ databases">
        <title>Annotation of Salpingoeca rosetta.</title>
        <authorList>
            <consortium name="The Broad Institute Genome Sequencing Platform"/>
            <person name="Russ C."/>
            <person name="Cuomo C."/>
            <person name="Burger G."/>
            <person name="Gray M.W."/>
            <person name="Holland P.W.H."/>
            <person name="King N."/>
            <person name="Lang F.B.F."/>
            <person name="Roger A.J."/>
            <person name="Ruiz-Trillo I."/>
            <person name="Young S.K."/>
            <person name="Zeng Q."/>
            <person name="Gargeya S."/>
            <person name="Alvarado L."/>
            <person name="Berlin A."/>
            <person name="Chapman S.B."/>
            <person name="Chen Z."/>
            <person name="Freedman E."/>
            <person name="Gellesch M."/>
            <person name="Goldberg J."/>
            <person name="Griggs A."/>
            <person name="Gujja S."/>
            <person name="Heilman E."/>
            <person name="Heiman D."/>
            <person name="Howarth C."/>
            <person name="Mehta T."/>
            <person name="Neiman D."/>
            <person name="Pearson M."/>
            <person name="Roberts A."/>
            <person name="Saif S."/>
            <person name="Shea T."/>
            <person name="Shenoy N."/>
            <person name="Sisk P."/>
            <person name="Stolte C."/>
            <person name="Sykes S."/>
            <person name="White J."/>
            <person name="Yandava C."/>
            <person name="Haas B."/>
            <person name="Nusbaum C."/>
            <person name="Birren B."/>
        </authorList>
    </citation>
    <scope>NUCLEOTIDE SEQUENCE [LARGE SCALE GENOMIC DNA]</scope>
    <source>
        <strain evidence="2">ATCC 50818</strain>
    </source>
</reference>
<dbReference type="AlphaFoldDB" id="F2U7C0"/>
<name>F2U7C0_SALR5</name>
<dbReference type="EMBL" id="GL832963">
    <property type="protein sequence ID" value="EGD83337.1"/>
    <property type="molecule type" value="Genomic_DNA"/>
</dbReference>
<keyword evidence="3" id="KW-1185">Reference proteome</keyword>
<evidence type="ECO:0000256" key="1">
    <source>
        <dbReference type="SAM" id="MobiDB-lite"/>
    </source>
</evidence>
<feature type="region of interest" description="Disordered" evidence="1">
    <location>
        <begin position="1"/>
        <end position="52"/>
    </location>
</feature>
<dbReference type="GeneID" id="16075421"/>
<feature type="compositionally biased region" description="Low complexity" evidence="1">
    <location>
        <begin position="18"/>
        <end position="29"/>
    </location>
</feature>
<feature type="compositionally biased region" description="Low complexity" evidence="1">
    <location>
        <begin position="125"/>
        <end position="135"/>
    </location>
</feature>
<dbReference type="KEGG" id="sre:PTSG_03945"/>
<feature type="compositionally biased region" description="Polar residues" evidence="1">
    <location>
        <begin position="1"/>
        <end position="17"/>
    </location>
</feature>
<dbReference type="Proteomes" id="UP000007799">
    <property type="component" value="Unassembled WGS sequence"/>
</dbReference>
<accession>F2U7C0</accession>
<dbReference type="InParanoid" id="F2U7C0"/>
<sequence length="385" mass="41631">MMITMMPSSAADTNAHANVNTNSTTTGSSAKKAPHPIMTKTRSAPQLPRLQLNKPRPISSLAQRRGSCAAHLALPVSAINSVHNDEDTTEEHYTSDSLDALFEAATLSNLASPDAGDDVFDSTDDSTSTATTTSSSVMAASATSCRQRQQRRRLRQRYFDRHTHLGSQCEDDMMMHEEEEEEEGEDEGGDVFAVGSPDWNEARLESMYLLRGPLSANTTQPCTTATVSASDCMDTAGEPGQASCPVDTRHYQQEQQLPQQQPQQQERLRLHDEAYTLGSSSISAATADDDDGADKFCFSAPFTTCYGANCVDGGEGSSSSCDCGWFDGYDSAEYSDFHNQQQQEQQQYFFHYGCQHGSNSGGAGSDADGMFGFLYAPGAWAADAT</sequence>